<dbReference type="Pfam" id="PF18578">
    <property type="entry name" value="Raf1_N"/>
    <property type="match status" value="1"/>
</dbReference>
<accession>A0A484KDD1</accession>
<keyword evidence="1" id="KW-0143">Chaperone</keyword>
<evidence type="ECO:0008006" key="8">
    <source>
        <dbReference type="Google" id="ProtNLM"/>
    </source>
</evidence>
<organism evidence="6 7">
    <name type="scientific">Cuscuta campestris</name>
    <dbReference type="NCBI Taxonomy" id="132261"/>
    <lineage>
        <taxon>Eukaryota</taxon>
        <taxon>Viridiplantae</taxon>
        <taxon>Streptophyta</taxon>
        <taxon>Embryophyta</taxon>
        <taxon>Tracheophyta</taxon>
        <taxon>Spermatophyta</taxon>
        <taxon>Magnoliopsida</taxon>
        <taxon>eudicotyledons</taxon>
        <taxon>Gunneridae</taxon>
        <taxon>Pentapetalae</taxon>
        <taxon>asterids</taxon>
        <taxon>lamiids</taxon>
        <taxon>Solanales</taxon>
        <taxon>Convolvulaceae</taxon>
        <taxon>Cuscuteae</taxon>
        <taxon>Cuscuta</taxon>
        <taxon>Cuscuta subgen. Grammica</taxon>
        <taxon>Cuscuta sect. Cleistogrammica</taxon>
    </lineage>
</organism>
<reference evidence="6 7" key="1">
    <citation type="submission" date="2018-04" db="EMBL/GenBank/DDBJ databases">
        <authorList>
            <person name="Vogel A."/>
        </authorList>
    </citation>
    <scope>NUCLEOTIDE SEQUENCE [LARGE SCALE GENOMIC DNA]</scope>
</reference>
<dbReference type="Pfam" id="PF18087">
    <property type="entry name" value="RuBisCo_chap_C"/>
    <property type="match status" value="1"/>
</dbReference>
<dbReference type="AlphaFoldDB" id="A0A484KDD1"/>
<feature type="domain" description="Rubisco accumulation factor 1 helix turn helix" evidence="5">
    <location>
        <begin position="79"/>
        <end position="138"/>
    </location>
</feature>
<dbReference type="GO" id="GO:0009507">
    <property type="term" value="C:chloroplast"/>
    <property type="evidence" value="ECO:0007669"/>
    <property type="project" value="TreeGrafter"/>
</dbReference>
<evidence type="ECO:0000259" key="5">
    <source>
        <dbReference type="Pfam" id="PF18579"/>
    </source>
</evidence>
<sequence>MLSLSVNIPKPPSLSSTFLPSPPPPPPPTVFPIPVLSRRPIAALIFPPSPGQNPPERKQLYQPFRPPPSPVPSKYRSLDTNSRLEILTNRLGPWFEYAPLIPSLIQEGFAPSTLEEIAGISGAEQNLLVVASQVRESLLNPGIDAETLSFFDSGGGAELLYEIRILTADQRAAAADFLVKNRSDAKQSQRLARAMKDFRLRRADRGWARFDPESPGDCLAFSYFRQAMEYEAASKEELRRLSLQKALEFAVSDTAKALLEEEKSRTKSEEKESNVDDHEVTVPLVRMQLGEVAESSAVVVLPVAVEAEEVEAAPWNCIGVGEFGIVEAEKEWRRWVVLPEWKPISGLHRGGVAVRFENGRILPWKESEKNRRDPILVVADRRRKEVVSDNSFYLGFEGGNGSSNAELKVVRGGTLKENGVKESLGMVVLVVRAPMEEDNGQLSDENWE</sequence>
<dbReference type="InterPro" id="IPR040781">
    <property type="entry name" value="Raf1_HTH"/>
</dbReference>
<dbReference type="GO" id="GO:0110102">
    <property type="term" value="P:ribulose bisphosphate carboxylase complex assembly"/>
    <property type="evidence" value="ECO:0007669"/>
    <property type="project" value="UniProtKB-ARBA"/>
</dbReference>
<feature type="domain" description="Rubisco accumulation factor 1 C-terminal" evidence="3">
    <location>
        <begin position="282"/>
        <end position="434"/>
    </location>
</feature>
<feature type="region of interest" description="Disordered" evidence="2">
    <location>
        <begin position="46"/>
        <end position="76"/>
    </location>
</feature>
<evidence type="ECO:0000256" key="1">
    <source>
        <dbReference type="ARBA" id="ARBA00023186"/>
    </source>
</evidence>
<protein>
    <recommendedName>
        <fullName evidence="8">Rubisco accumulation factor 1 C-terminal domain-containing protein</fullName>
    </recommendedName>
</protein>
<dbReference type="Proteomes" id="UP000595140">
    <property type="component" value="Unassembled WGS sequence"/>
</dbReference>
<dbReference type="InterPro" id="IPR041358">
    <property type="entry name" value="Raf1_N"/>
</dbReference>
<name>A0A484KDD1_9ASTE</name>
<evidence type="ECO:0000256" key="2">
    <source>
        <dbReference type="SAM" id="MobiDB-lite"/>
    </source>
</evidence>
<dbReference type="EMBL" id="OOIL02000242">
    <property type="protein sequence ID" value="VFQ62878.1"/>
    <property type="molecule type" value="Genomic_DNA"/>
</dbReference>
<feature type="domain" description="Rubisco accumulation factor 1 alpha-helical" evidence="4">
    <location>
        <begin position="155"/>
        <end position="261"/>
    </location>
</feature>
<dbReference type="PANTHER" id="PTHR35299:SF3">
    <property type="entry name" value="RUBISCO ACCUMULATION FACTOR 1.2, CHLOROPLASTIC"/>
    <property type="match status" value="1"/>
</dbReference>
<evidence type="ECO:0000313" key="7">
    <source>
        <dbReference type="Proteomes" id="UP000595140"/>
    </source>
</evidence>
<proteinExistence type="predicted"/>
<evidence type="ECO:0000259" key="3">
    <source>
        <dbReference type="Pfam" id="PF18087"/>
    </source>
</evidence>
<gene>
    <name evidence="6" type="ORF">CCAM_LOCUS4654</name>
</gene>
<feature type="region of interest" description="Disordered" evidence="2">
    <location>
        <begin position="1"/>
        <end position="32"/>
    </location>
</feature>
<feature type="compositionally biased region" description="Pro residues" evidence="2">
    <location>
        <begin position="20"/>
        <end position="31"/>
    </location>
</feature>
<dbReference type="PANTHER" id="PTHR35299">
    <property type="entry name" value="RUBISCO ACCUMULATION FACTOR 1"/>
    <property type="match status" value="1"/>
</dbReference>
<dbReference type="OrthoDB" id="2017169at2759"/>
<keyword evidence="7" id="KW-1185">Reference proteome</keyword>
<dbReference type="InterPro" id="IPR037494">
    <property type="entry name" value="RAF1"/>
</dbReference>
<dbReference type="InterPro" id="IPR040858">
    <property type="entry name" value="Raf1_C"/>
</dbReference>
<evidence type="ECO:0000313" key="6">
    <source>
        <dbReference type="EMBL" id="VFQ62878.1"/>
    </source>
</evidence>
<dbReference type="Pfam" id="PF18579">
    <property type="entry name" value="Raf1_HTH"/>
    <property type="match status" value="1"/>
</dbReference>
<evidence type="ECO:0000259" key="4">
    <source>
        <dbReference type="Pfam" id="PF18578"/>
    </source>
</evidence>